<dbReference type="InterPro" id="IPR010730">
    <property type="entry name" value="HET"/>
</dbReference>
<sequence>MRLLDTSTLALHYFAAEPPPYAILSHTWGDEEVSFQEWQARDKDPSIEAKDGFRKVERFCNKASKNGYQWGWADTCCIDKSSSAELSESINSMFRWYEASSTCYVYLSDVSENKIDLESEFANSRWFTRGWTLQELIAPEDVVIYNRDWIHMGTKSDHCEIISQLTGIDHENLVDFEPNSSTLPIA</sequence>
<name>A0ABR3T7Z3_9PEZI</name>
<dbReference type="Pfam" id="PF06985">
    <property type="entry name" value="HET"/>
    <property type="match status" value="1"/>
</dbReference>
<proteinExistence type="predicted"/>
<dbReference type="PANTHER" id="PTHR10622">
    <property type="entry name" value="HET DOMAIN-CONTAINING PROTEIN"/>
    <property type="match status" value="1"/>
</dbReference>
<dbReference type="Proteomes" id="UP001521184">
    <property type="component" value="Unassembled WGS sequence"/>
</dbReference>
<dbReference type="EMBL" id="JAKEKT020000113">
    <property type="protein sequence ID" value="KAL1635508.1"/>
    <property type="molecule type" value="Genomic_DNA"/>
</dbReference>
<feature type="domain" description="Heterokaryon incompatibility" evidence="1">
    <location>
        <begin position="21"/>
        <end position="114"/>
    </location>
</feature>
<comment type="caution">
    <text evidence="2">The sequence shown here is derived from an EMBL/GenBank/DDBJ whole genome shotgun (WGS) entry which is preliminary data.</text>
</comment>
<accession>A0ABR3T7Z3</accession>
<evidence type="ECO:0000313" key="3">
    <source>
        <dbReference type="Proteomes" id="UP001521184"/>
    </source>
</evidence>
<keyword evidence="3" id="KW-1185">Reference proteome</keyword>
<protein>
    <recommendedName>
        <fullName evidence="1">Heterokaryon incompatibility domain-containing protein</fullName>
    </recommendedName>
</protein>
<evidence type="ECO:0000313" key="2">
    <source>
        <dbReference type="EMBL" id="KAL1635508.1"/>
    </source>
</evidence>
<organism evidence="2 3">
    <name type="scientific">Diplodia intermedia</name>
    <dbReference type="NCBI Taxonomy" id="856260"/>
    <lineage>
        <taxon>Eukaryota</taxon>
        <taxon>Fungi</taxon>
        <taxon>Dikarya</taxon>
        <taxon>Ascomycota</taxon>
        <taxon>Pezizomycotina</taxon>
        <taxon>Dothideomycetes</taxon>
        <taxon>Dothideomycetes incertae sedis</taxon>
        <taxon>Botryosphaeriales</taxon>
        <taxon>Botryosphaeriaceae</taxon>
        <taxon>Diplodia</taxon>
    </lineage>
</organism>
<dbReference type="PANTHER" id="PTHR10622:SF10">
    <property type="entry name" value="HET DOMAIN-CONTAINING PROTEIN"/>
    <property type="match status" value="1"/>
</dbReference>
<evidence type="ECO:0000259" key="1">
    <source>
        <dbReference type="Pfam" id="PF06985"/>
    </source>
</evidence>
<reference evidence="2 3" key="1">
    <citation type="journal article" date="2023" name="Plant Dis.">
        <title>First Report of Diplodia intermedia Causing Canker and Dieback Diseases on Apple Trees in Canada.</title>
        <authorList>
            <person name="Ellouze W."/>
            <person name="Ilyukhin E."/>
            <person name="Sulman M."/>
            <person name="Ali S."/>
        </authorList>
    </citation>
    <scope>NUCLEOTIDE SEQUENCE [LARGE SCALE GENOMIC DNA]</scope>
    <source>
        <strain evidence="2 3">M45-28</strain>
    </source>
</reference>
<gene>
    <name evidence="2" type="ORF">SLS58_010204</name>
</gene>